<proteinExistence type="predicted"/>
<dbReference type="EMBL" id="GBXM01060145">
    <property type="protein sequence ID" value="JAH48432.1"/>
    <property type="molecule type" value="Transcribed_RNA"/>
</dbReference>
<dbReference type="AlphaFoldDB" id="A0A0E9TET1"/>
<name>A0A0E9TET1_ANGAN</name>
<organism evidence="1">
    <name type="scientific">Anguilla anguilla</name>
    <name type="common">European freshwater eel</name>
    <name type="synonym">Muraena anguilla</name>
    <dbReference type="NCBI Taxonomy" id="7936"/>
    <lineage>
        <taxon>Eukaryota</taxon>
        <taxon>Metazoa</taxon>
        <taxon>Chordata</taxon>
        <taxon>Craniata</taxon>
        <taxon>Vertebrata</taxon>
        <taxon>Euteleostomi</taxon>
        <taxon>Actinopterygii</taxon>
        <taxon>Neopterygii</taxon>
        <taxon>Teleostei</taxon>
        <taxon>Anguilliformes</taxon>
        <taxon>Anguillidae</taxon>
        <taxon>Anguilla</taxon>
    </lineage>
</organism>
<evidence type="ECO:0000313" key="1">
    <source>
        <dbReference type="EMBL" id="JAH51952.1"/>
    </source>
</evidence>
<sequence>MTANPSSKTDRASRIIKAAVGFLSYVQK</sequence>
<dbReference type="EMBL" id="GBXM01051169">
    <property type="protein sequence ID" value="JAH57408.1"/>
    <property type="molecule type" value="Transcribed_RNA"/>
</dbReference>
<dbReference type="EMBL" id="GBXM01053866">
    <property type="protein sequence ID" value="JAH54711.1"/>
    <property type="molecule type" value="Transcribed_RNA"/>
</dbReference>
<reference evidence="1" key="1">
    <citation type="submission" date="2014-11" db="EMBL/GenBank/DDBJ databases">
        <authorList>
            <person name="Amaro Gonzalez C."/>
        </authorList>
    </citation>
    <scope>NUCLEOTIDE SEQUENCE</scope>
</reference>
<reference evidence="1" key="2">
    <citation type="journal article" date="2015" name="Fish Shellfish Immunol.">
        <title>Early steps in the European eel (Anguilla anguilla)-Vibrio vulnificus interaction in the gills: Role of the RtxA13 toxin.</title>
        <authorList>
            <person name="Callol A."/>
            <person name="Pajuelo D."/>
            <person name="Ebbesson L."/>
            <person name="Teles M."/>
            <person name="MacKenzie S."/>
            <person name="Amaro C."/>
        </authorList>
    </citation>
    <scope>NUCLEOTIDE SEQUENCE</scope>
</reference>
<accession>A0A0E9TET1</accession>
<protein>
    <submittedName>
        <fullName evidence="1">Uncharacterized protein</fullName>
    </submittedName>
</protein>
<dbReference type="EMBL" id="GBXM01056625">
    <property type="protein sequence ID" value="JAH51952.1"/>
    <property type="molecule type" value="Transcribed_RNA"/>
</dbReference>